<feature type="transmembrane region" description="Helical" evidence="1">
    <location>
        <begin position="27"/>
        <end position="48"/>
    </location>
</feature>
<feature type="transmembrane region" description="Helical" evidence="1">
    <location>
        <begin position="84"/>
        <end position="105"/>
    </location>
</feature>
<name>A0A0R0CKX3_9GAMM</name>
<keyword evidence="1" id="KW-1133">Transmembrane helix</keyword>
<proteinExistence type="predicted"/>
<feature type="transmembrane region" description="Helical" evidence="1">
    <location>
        <begin position="181"/>
        <end position="207"/>
    </location>
</feature>
<evidence type="ECO:0000313" key="2">
    <source>
        <dbReference type="EMBL" id="KRG70652.1"/>
    </source>
</evidence>
<dbReference type="STRING" id="344882.ABB29_06230"/>
<evidence type="ECO:0000313" key="3">
    <source>
        <dbReference type="Proteomes" id="UP000052052"/>
    </source>
</evidence>
<feature type="transmembrane region" description="Helical" evidence="1">
    <location>
        <begin position="219"/>
        <end position="241"/>
    </location>
</feature>
<keyword evidence="1" id="KW-0472">Membrane</keyword>
<keyword evidence="3" id="KW-1185">Reference proteome</keyword>
<dbReference type="RefSeq" id="WP_057657746.1">
    <property type="nucleotide sequence ID" value="NZ_LDJL01000005.1"/>
</dbReference>
<gene>
    <name evidence="2" type="ORF">ABB29_06230</name>
</gene>
<dbReference type="PATRIC" id="fig|344882.3.peg.2582"/>
<reference evidence="2 3" key="1">
    <citation type="submission" date="2015-05" db="EMBL/GenBank/DDBJ databases">
        <title>Genome sequencing and analysis of members of genus Stenotrophomonas.</title>
        <authorList>
            <person name="Patil P.P."/>
            <person name="Midha S."/>
            <person name="Patil P.B."/>
        </authorList>
    </citation>
    <scope>NUCLEOTIDE SEQUENCE [LARGE SCALE GENOMIC DNA]</scope>
    <source>
        <strain evidence="2 3">DSM 21858</strain>
    </source>
</reference>
<feature type="transmembrane region" description="Helical" evidence="1">
    <location>
        <begin position="294"/>
        <end position="317"/>
    </location>
</feature>
<comment type="caution">
    <text evidence="2">The sequence shown here is derived from an EMBL/GenBank/DDBJ whole genome shotgun (WGS) entry which is preliminary data.</text>
</comment>
<dbReference type="AlphaFoldDB" id="A0A0R0CKX3"/>
<sequence>MNAVTVHKTHTFKWLLKREYWENRGGFLWAPVVTGAIVALLSLIASTIGTVKVLQMKNKPSFNMNIDGPIDEYTRQIGAVGDGILILGLGLAFVVLAFVVFFYCLGTLHDDKRDRSILFWKSLPVSDTAMVLSKVCWALLLAPLLSLVIGVAIGLTLWVIAGASMAISGVPSGFSMFTHSHPFAVVGNALSSLPIYVCWALPTVGWLMFCSAWARSKPFLWAVLVPILACIIISMVGILGLDLPYDKLWYVVAYRGLLSVIPGTWSPLAGHIDNNIQIHSPADLMQVVNLGNNWQLFGTIDMWIGMLVGVAFIVAAIHIRRWRETE</sequence>
<dbReference type="OrthoDB" id="118685at2"/>
<dbReference type="Proteomes" id="UP000052052">
    <property type="component" value="Unassembled WGS sequence"/>
</dbReference>
<feature type="transmembrane region" description="Helical" evidence="1">
    <location>
        <begin position="135"/>
        <end position="161"/>
    </location>
</feature>
<dbReference type="EMBL" id="LDJL01000005">
    <property type="protein sequence ID" value="KRG70652.1"/>
    <property type="molecule type" value="Genomic_DNA"/>
</dbReference>
<evidence type="ECO:0000256" key="1">
    <source>
        <dbReference type="SAM" id="Phobius"/>
    </source>
</evidence>
<organism evidence="2 3">
    <name type="scientific">Pseudoxanthomonas dokdonensis</name>
    <dbReference type="NCBI Taxonomy" id="344882"/>
    <lineage>
        <taxon>Bacteria</taxon>
        <taxon>Pseudomonadati</taxon>
        <taxon>Pseudomonadota</taxon>
        <taxon>Gammaproteobacteria</taxon>
        <taxon>Lysobacterales</taxon>
        <taxon>Lysobacteraceae</taxon>
        <taxon>Pseudoxanthomonas</taxon>
    </lineage>
</organism>
<protein>
    <submittedName>
        <fullName evidence="2">ABC transporter permease</fullName>
    </submittedName>
</protein>
<keyword evidence="1" id="KW-0812">Transmembrane</keyword>
<accession>A0A0R0CKX3</accession>